<dbReference type="Proteomes" id="UP000784294">
    <property type="component" value="Unassembled WGS sequence"/>
</dbReference>
<feature type="region of interest" description="Disordered" evidence="1">
    <location>
        <begin position="1"/>
        <end position="54"/>
    </location>
</feature>
<evidence type="ECO:0000313" key="3">
    <source>
        <dbReference type="Proteomes" id="UP000784294"/>
    </source>
</evidence>
<accession>A0A448XT51</accession>
<name>A0A448XT51_9PLAT</name>
<dbReference type="AlphaFoldDB" id="A0A448XT51"/>
<evidence type="ECO:0000313" key="2">
    <source>
        <dbReference type="EMBL" id="VEL44368.1"/>
    </source>
</evidence>
<keyword evidence="3" id="KW-1185">Reference proteome</keyword>
<sequence length="97" mass="10018">MQTSPPLWEASAGEMVPGLKDDAGHVGGSKDKTDPPSRQPDGRSGKARQTDGLLSAWELGSSTCSRLSMQTSPPLWEVSAGEMVPGLQDDGGHVGGS</sequence>
<feature type="non-terminal residue" evidence="2">
    <location>
        <position position="1"/>
    </location>
</feature>
<dbReference type="EMBL" id="CAAALY010296724">
    <property type="protein sequence ID" value="VEL44368.1"/>
    <property type="molecule type" value="Genomic_DNA"/>
</dbReference>
<comment type="caution">
    <text evidence="2">The sequence shown here is derived from an EMBL/GenBank/DDBJ whole genome shotgun (WGS) entry which is preliminary data.</text>
</comment>
<gene>
    <name evidence="2" type="ORF">PXEA_LOCUS37808</name>
</gene>
<reference evidence="2" key="1">
    <citation type="submission" date="2018-11" db="EMBL/GenBank/DDBJ databases">
        <authorList>
            <consortium name="Pathogen Informatics"/>
        </authorList>
    </citation>
    <scope>NUCLEOTIDE SEQUENCE</scope>
</reference>
<feature type="compositionally biased region" description="Basic and acidic residues" evidence="1">
    <location>
        <begin position="19"/>
        <end position="44"/>
    </location>
</feature>
<protein>
    <submittedName>
        <fullName evidence="2">Uncharacterized protein</fullName>
    </submittedName>
</protein>
<proteinExistence type="predicted"/>
<evidence type="ECO:0000256" key="1">
    <source>
        <dbReference type="SAM" id="MobiDB-lite"/>
    </source>
</evidence>
<organism evidence="2 3">
    <name type="scientific">Protopolystoma xenopodis</name>
    <dbReference type="NCBI Taxonomy" id="117903"/>
    <lineage>
        <taxon>Eukaryota</taxon>
        <taxon>Metazoa</taxon>
        <taxon>Spiralia</taxon>
        <taxon>Lophotrochozoa</taxon>
        <taxon>Platyhelminthes</taxon>
        <taxon>Monogenea</taxon>
        <taxon>Polyopisthocotylea</taxon>
        <taxon>Polystomatidea</taxon>
        <taxon>Polystomatidae</taxon>
        <taxon>Protopolystoma</taxon>
    </lineage>
</organism>